<name>A0A4Q9PIV4_9APHY</name>
<dbReference type="AlphaFoldDB" id="A0A4Q9PIV4"/>
<accession>A0A4Q9PIV4</accession>
<keyword evidence="2" id="KW-1185">Reference proteome</keyword>
<evidence type="ECO:0000313" key="1">
    <source>
        <dbReference type="EMBL" id="TBU54000.1"/>
    </source>
</evidence>
<proteinExistence type="predicted"/>
<reference evidence="1 2" key="1">
    <citation type="submission" date="2019-01" db="EMBL/GenBank/DDBJ databases">
        <title>Draft genome sequences of three monokaryotic isolates of the white-rot basidiomycete fungus Dichomitus squalens.</title>
        <authorList>
            <consortium name="DOE Joint Genome Institute"/>
            <person name="Lopez S.C."/>
            <person name="Andreopoulos B."/>
            <person name="Pangilinan J."/>
            <person name="Lipzen A."/>
            <person name="Riley R."/>
            <person name="Ahrendt S."/>
            <person name="Ng V."/>
            <person name="Barry K."/>
            <person name="Daum C."/>
            <person name="Grigoriev I.V."/>
            <person name="Hilden K.S."/>
            <person name="Makela M.R."/>
            <person name="de Vries R.P."/>
        </authorList>
    </citation>
    <scope>NUCLEOTIDE SEQUENCE [LARGE SCALE GENOMIC DNA]</scope>
    <source>
        <strain evidence="1 2">CBS 464.89</strain>
    </source>
</reference>
<organism evidence="1 2">
    <name type="scientific">Dichomitus squalens</name>
    <dbReference type="NCBI Taxonomy" id="114155"/>
    <lineage>
        <taxon>Eukaryota</taxon>
        <taxon>Fungi</taxon>
        <taxon>Dikarya</taxon>
        <taxon>Basidiomycota</taxon>
        <taxon>Agaricomycotina</taxon>
        <taxon>Agaricomycetes</taxon>
        <taxon>Polyporales</taxon>
        <taxon>Polyporaceae</taxon>
        <taxon>Dichomitus</taxon>
    </lineage>
</organism>
<gene>
    <name evidence="1" type="ORF">BD310DRAFT_110772</name>
</gene>
<sequence>MRARRTSSAAWCAAAERTSSGLSQIVARAKVKTKTSPIHRILRAMLSGYMCDFSASNLSPHCIHIAARPGCHSRATIRLSIAARDGIGITRDTPMLDPQPAPPLSFLGSCCLRARAYDPRTRWSTNTALPSLRCHYRV</sequence>
<dbReference type="EMBL" id="ML145200">
    <property type="protein sequence ID" value="TBU54000.1"/>
    <property type="molecule type" value="Genomic_DNA"/>
</dbReference>
<evidence type="ECO:0000313" key="2">
    <source>
        <dbReference type="Proteomes" id="UP000292082"/>
    </source>
</evidence>
<protein>
    <submittedName>
        <fullName evidence="1">Uncharacterized protein</fullName>
    </submittedName>
</protein>
<dbReference type="Proteomes" id="UP000292082">
    <property type="component" value="Unassembled WGS sequence"/>
</dbReference>